<dbReference type="InterPro" id="IPR041538">
    <property type="entry name" value="RavA-like_AAA_lid"/>
</dbReference>
<dbReference type="CDD" id="cd00009">
    <property type="entry name" value="AAA"/>
    <property type="match status" value="1"/>
</dbReference>
<feature type="domain" description="AAA+ ATPase" evidence="1">
    <location>
        <begin position="42"/>
        <end position="185"/>
    </location>
</feature>
<dbReference type="RefSeq" id="WP_196414322.1">
    <property type="nucleotide sequence ID" value="NZ_JADQTO010000005.1"/>
</dbReference>
<protein>
    <submittedName>
        <fullName evidence="2">AAA family ATPase</fullName>
    </submittedName>
</protein>
<dbReference type="PANTHER" id="PTHR32204">
    <property type="entry name" value="ATPASE RAVA"/>
    <property type="match status" value="1"/>
</dbReference>
<proteinExistence type="predicted"/>
<evidence type="ECO:0000259" key="1">
    <source>
        <dbReference type="SMART" id="SM00382"/>
    </source>
</evidence>
<dbReference type="InterPro" id="IPR027417">
    <property type="entry name" value="P-loop_NTPase"/>
</dbReference>
<dbReference type="InterPro" id="IPR050513">
    <property type="entry name" value="RavA_ATPases"/>
</dbReference>
<dbReference type="InterPro" id="IPR045427">
    <property type="entry name" value="MoxR"/>
</dbReference>
<evidence type="ECO:0000313" key="2">
    <source>
        <dbReference type="EMBL" id="MBG0562559.1"/>
    </source>
</evidence>
<organism evidence="2 3">
    <name type="scientific">Actinoplanes aureus</name>
    <dbReference type="NCBI Taxonomy" id="2792083"/>
    <lineage>
        <taxon>Bacteria</taxon>
        <taxon>Bacillati</taxon>
        <taxon>Actinomycetota</taxon>
        <taxon>Actinomycetes</taxon>
        <taxon>Micromonosporales</taxon>
        <taxon>Micromonosporaceae</taxon>
        <taxon>Actinoplanes</taxon>
    </lineage>
</organism>
<dbReference type="PANTHER" id="PTHR32204:SF0">
    <property type="entry name" value="ATPASE RAVA"/>
    <property type="match status" value="1"/>
</dbReference>
<gene>
    <name evidence="2" type="ORF">I4J89_13925</name>
</gene>
<reference evidence="2" key="1">
    <citation type="submission" date="2020-11" db="EMBL/GenBank/DDBJ databases">
        <title>Isolation and identification of active actinomycetes.</title>
        <authorList>
            <person name="Sun X."/>
        </authorList>
    </citation>
    <scope>NUCLEOTIDE SEQUENCE</scope>
    <source>
        <strain evidence="2">NEAU-A11</strain>
    </source>
</reference>
<dbReference type="Pfam" id="PF17868">
    <property type="entry name" value="AAA_lid_8"/>
    <property type="match status" value="1"/>
</dbReference>
<comment type="caution">
    <text evidence="2">The sequence shown here is derived from an EMBL/GenBank/DDBJ whole genome shotgun (WGS) entry which is preliminary data.</text>
</comment>
<evidence type="ECO:0000313" key="3">
    <source>
        <dbReference type="Proteomes" id="UP000598146"/>
    </source>
</evidence>
<dbReference type="Proteomes" id="UP000598146">
    <property type="component" value="Unassembled WGS sequence"/>
</dbReference>
<accession>A0A931G1Q3</accession>
<dbReference type="Gene3D" id="3.40.50.300">
    <property type="entry name" value="P-loop containing nucleotide triphosphate hydrolases"/>
    <property type="match status" value="1"/>
</dbReference>
<sequence length="386" mass="43158">MTAPSPDALRKGRVFAQAMEDFKSEYVDRDVAVDVIALAVLCREHVLLIGPPGTAKTSLIERFSKLLDTSYFGYLLTRFTEPAELFGAIDVEAFQQENVYRIKTDGMLPKVDIAFLDEIFNGSSAILNTLLTLVHERTFVNGSHREQANLISLFGAANELVDDPVLQAFSDRFLFRCRLDYVPDESLEEMLGSGWDAERTLLAGQTQAAGEGRFPRQDLLELQAAVAAVDLSRVRPHLAAILRSMREDRITFSDRRAVKAQKAIAANALLHGRPRAELDDLSVLVHLWSTEYDEKIIRQVVAAHDVPMYTDRPARHVTEVVADIKELARAVPAITGMEELNEAQRRTARLLREIRTGQLDAGDSLALLRGVQLDVIEKLQQLRRDG</sequence>
<dbReference type="SMART" id="SM00382">
    <property type="entry name" value="AAA"/>
    <property type="match status" value="1"/>
</dbReference>
<dbReference type="InterPro" id="IPR003593">
    <property type="entry name" value="AAA+_ATPase"/>
</dbReference>
<dbReference type="AlphaFoldDB" id="A0A931G1Q3"/>
<dbReference type="SUPFAM" id="SSF52540">
    <property type="entry name" value="P-loop containing nucleoside triphosphate hydrolases"/>
    <property type="match status" value="1"/>
</dbReference>
<dbReference type="Pfam" id="PF20030">
    <property type="entry name" value="bpMoxR"/>
    <property type="match status" value="1"/>
</dbReference>
<dbReference type="EMBL" id="JADQTO010000005">
    <property type="protein sequence ID" value="MBG0562559.1"/>
    <property type="molecule type" value="Genomic_DNA"/>
</dbReference>
<keyword evidence="3" id="KW-1185">Reference proteome</keyword>
<name>A0A931G1Q3_9ACTN</name>